<keyword evidence="3" id="KW-1185">Reference proteome</keyword>
<name>A0A2G5TSI7_9PELO</name>
<protein>
    <recommendedName>
        <fullName evidence="1">F-box domain-containing protein</fullName>
    </recommendedName>
</protein>
<dbReference type="EMBL" id="PDUG01000005">
    <property type="protein sequence ID" value="PIC30270.1"/>
    <property type="molecule type" value="Genomic_DNA"/>
</dbReference>
<dbReference type="Proteomes" id="UP000230233">
    <property type="component" value="Chromosome V"/>
</dbReference>
<feature type="domain" description="F-box" evidence="1">
    <location>
        <begin position="264"/>
        <end position="302"/>
    </location>
</feature>
<organism evidence="2 3">
    <name type="scientific">Caenorhabditis nigoni</name>
    <dbReference type="NCBI Taxonomy" id="1611254"/>
    <lineage>
        <taxon>Eukaryota</taxon>
        <taxon>Metazoa</taxon>
        <taxon>Ecdysozoa</taxon>
        <taxon>Nematoda</taxon>
        <taxon>Chromadorea</taxon>
        <taxon>Rhabditida</taxon>
        <taxon>Rhabditina</taxon>
        <taxon>Rhabditomorpha</taxon>
        <taxon>Rhabditoidea</taxon>
        <taxon>Rhabditidae</taxon>
        <taxon>Peloderinae</taxon>
        <taxon>Caenorhabditis</taxon>
    </lineage>
</organism>
<evidence type="ECO:0000259" key="1">
    <source>
        <dbReference type="PROSITE" id="PS50181"/>
    </source>
</evidence>
<dbReference type="PANTHER" id="PTHR22899:SF0">
    <property type="entry name" value="F-BOX ASSOCIATED DOMAIN-CONTAINING PROTEIN-RELATED"/>
    <property type="match status" value="1"/>
</dbReference>
<evidence type="ECO:0000313" key="2">
    <source>
        <dbReference type="EMBL" id="PIC30270.1"/>
    </source>
</evidence>
<dbReference type="PANTHER" id="PTHR22899">
    <property type="entry name" value="CYCLIN-RELATED F-BOX FAMILY"/>
    <property type="match status" value="1"/>
</dbReference>
<reference evidence="3" key="1">
    <citation type="submission" date="2017-10" db="EMBL/GenBank/DDBJ databases">
        <title>Rapid genome shrinkage in a self-fertile nematode reveals novel sperm competition proteins.</title>
        <authorList>
            <person name="Yin D."/>
            <person name="Schwarz E.M."/>
            <person name="Thomas C.G."/>
            <person name="Felde R.L."/>
            <person name="Korf I.F."/>
            <person name="Cutter A.D."/>
            <person name="Schartner C.M."/>
            <person name="Ralston E.J."/>
            <person name="Meyer B.J."/>
            <person name="Haag E.S."/>
        </authorList>
    </citation>
    <scope>NUCLEOTIDE SEQUENCE [LARGE SCALE GENOMIC DNA]</scope>
    <source>
        <strain evidence="3">JU1422</strain>
    </source>
</reference>
<dbReference type="InterPro" id="IPR001810">
    <property type="entry name" value="F-box_dom"/>
</dbReference>
<dbReference type="InterPro" id="IPR053222">
    <property type="entry name" value="Zygotic_Embryogenesis-Asso"/>
</dbReference>
<dbReference type="Pfam" id="PF00646">
    <property type="entry name" value="F-box"/>
    <property type="match status" value="2"/>
</dbReference>
<feature type="domain" description="F-box" evidence="1">
    <location>
        <begin position="2"/>
        <end position="49"/>
    </location>
</feature>
<dbReference type="PROSITE" id="PS50181">
    <property type="entry name" value="FBOX"/>
    <property type="match status" value="2"/>
</dbReference>
<dbReference type="AlphaFoldDB" id="A0A2G5TSI7"/>
<dbReference type="Pfam" id="PF07735">
    <property type="entry name" value="FBA_2"/>
    <property type="match status" value="2"/>
</dbReference>
<accession>A0A2G5TSI7</accession>
<gene>
    <name evidence="2" type="primary">Cnig_chr_V.g21571</name>
    <name evidence="2" type="ORF">B9Z55_021571</name>
</gene>
<comment type="caution">
    <text evidence="2">The sequence shown here is derived from an EMBL/GenBank/DDBJ whole genome shotgun (WGS) entry which is preliminary data.</text>
</comment>
<proteinExistence type="predicted"/>
<evidence type="ECO:0000313" key="3">
    <source>
        <dbReference type="Proteomes" id="UP000230233"/>
    </source>
</evidence>
<sequence>MPINLLSLPIADLQYALTCMDLFDLIAFSLCSKRTKNLVKDSKIEIEPILVDVRENRIRFGFVQTWIFQETKCCALTFWDFFDSYIVNCKYKIEVSRKQGFTQSDWIAHFMSVFHGLIVTELSMNDTVSASRLDTIKEIIPKCHKLSISPNCSDDVAKIAFRKLSPIIKEVEIEKNIFDSENDISKFLTPNLRSLSLIDEENPFKLTSVDLLAVNITDLSIEPANITEKELNRFLKLWMKRNHAFYRPKFIRLTLHSISDQLMPINLLSLPANDLQYALKCMDLGDIIALSLCSKRTKNLVKFSGRKMDPPRVHTYESRIRFEIQTMIFKNCYEYAFFDIFDSYIELNRNCRSEAWRKPEYTQADWIAHFMSIFHGLMVEELTIETISLSFLDTTKQIIPKINKLEISHLCPKEFAKTAFFKLAPISEEVEVEKNIFDKKKELFKCFNLNLNSVNFDNSPTGYQLDSNDLLALKIKDLTIEDAVITGKELNRFLKLWMKRNHTFYRPRYLELTLRHELNREEVFKGIEYQIVNCERQLKRKDGKKLIISINGEHLTLEFGI</sequence>
<dbReference type="InterPro" id="IPR012885">
    <property type="entry name" value="F-box_Sdz-33"/>
</dbReference>